<sequence>MSMPGMHMGHGTGAMGDGMAAMTLEQFQNMNTTAQTTILFRMTQGMMPMMAMMQQMMPGMMDMRLMSPFFTARAGEFFWLFSGARVDSDGAFAGALIGSFVFAVLSTIAMELLKRVERRAIASPASKVPQALLGGAAQAVRLSLHYLAMLLIMTFNVWVFLVVVAGHGVGYALFRLFGPVGAPVVGSTTSTYGAVGQTKQVDAEEHEAQVTDCC</sequence>
<keyword evidence="6" id="KW-1185">Reference proteome</keyword>
<dbReference type="PANTHER" id="PTHR12483:SF115">
    <property type="entry name" value="COPPER TRANSPORT PROTEIN"/>
    <property type="match status" value="1"/>
</dbReference>
<evidence type="ECO:0000256" key="4">
    <source>
        <dbReference type="RuleBase" id="RU367022"/>
    </source>
</evidence>
<dbReference type="InterPro" id="IPR007274">
    <property type="entry name" value="Cop_transporter"/>
</dbReference>
<keyword evidence="4" id="KW-0406">Ion transport</keyword>
<evidence type="ECO:0000313" key="6">
    <source>
        <dbReference type="Proteomes" id="UP000218209"/>
    </source>
</evidence>
<dbReference type="Proteomes" id="UP000218209">
    <property type="component" value="Unassembled WGS sequence"/>
</dbReference>
<proteinExistence type="inferred from homology"/>
<organism evidence="5 6">
    <name type="scientific">Porphyra umbilicalis</name>
    <name type="common">Purple laver</name>
    <name type="synonym">Red alga</name>
    <dbReference type="NCBI Taxonomy" id="2786"/>
    <lineage>
        <taxon>Eukaryota</taxon>
        <taxon>Rhodophyta</taxon>
        <taxon>Bangiophyceae</taxon>
        <taxon>Bangiales</taxon>
        <taxon>Bangiaceae</taxon>
        <taxon>Porphyra</taxon>
    </lineage>
</organism>
<protein>
    <recommendedName>
        <fullName evidence="4">Copper transport protein</fullName>
    </recommendedName>
</protein>
<evidence type="ECO:0000256" key="2">
    <source>
        <dbReference type="ARBA" id="ARBA00022989"/>
    </source>
</evidence>
<dbReference type="OrthoDB" id="73901at2759"/>
<feature type="transmembrane region" description="Helical" evidence="4">
    <location>
        <begin position="90"/>
        <end position="113"/>
    </location>
</feature>
<keyword evidence="2 4" id="KW-1133">Transmembrane helix</keyword>
<feature type="transmembrane region" description="Helical" evidence="4">
    <location>
        <begin position="146"/>
        <end position="174"/>
    </location>
</feature>
<keyword evidence="4" id="KW-0187">Copper transport</keyword>
<keyword evidence="4" id="KW-0186">Copper</keyword>
<keyword evidence="3 4" id="KW-0472">Membrane</keyword>
<keyword evidence="1 4" id="KW-0812">Transmembrane</keyword>
<keyword evidence="4" id="KW-0813">Transport</keyword>
<evidence type="ECO:0000313" key="5">
    <source>
        <dbReference type="EMBL" id="OSX80158.1"/>
    </source>
</evidence>
<comment type="similarity">
    <text evidence="4">Belongs to the copper transporter (Ctr) (TC 1.A.56) family. SLC31A subfamily.</text>
</comment>
<dbReference type="AlphaFoldDB" id="A0A1X6PHG3"/>
<dbReference type="Pfam" id="PF04145">
    <property type="entry name" value="Ctr"/>
    <property type="match status" value="1"/>
</dbReference>
<dbReference type="GO" id="GO:0016020">
    <property type="term" value="C:membrane"/>
    <property type="evidence" value="ECO:0007669"/>
    <property type="project" value="UniProtKB-SubCell"/>
</dbReference>
<comment type="subcellular location">
    <subcellularLocation>
        <location evidence="4">Membrane</location>
        <topology evidence="4">Multi-pass membrane protein</topology>
    </subcellularLocation>
</comment>
<evidence type="ECO:0000256" key="3">
    <source>
        <dbReference type="ARBA" id="ARBA00023136"/>
    </source>
</evidence>
<dbReference type="PANTHER" id="PTHR12483">
    <property type="entry name" value="SOLUTE CARRIER FAMILY 31 COPPER TRANSPORTERS"/>
    <property type="match status" value="1"/>
</dbReference>
<name>A0A1X6PHG3_PORUM</name>
<reference evidence="5 6" key="1">
    <citation type="submission" date="2017-03" db="EMBL/GenBank/DDBJ databases">
        <title>WGS assembly of Porphyra umbilicalis.</title>
        <authorList>
            <person name="Brawley S.H."/>
            <person name="Blouin N.A."/>
            <person name="Ficko-Blean E."/>
            <person name="Wheeler G.L."/>
            <person name="Lohr M."/>
            <person name="Goodson H.V."/>
            <person name="Jenkins J.W."/>
            <person name="Blaby-Haas C.E."/>
            <person name="Helliwell K.E."/>
            <person name="Chan C."/>
            <person name="Marriage T."/>
            <person name="Bhattacharya D."/>
            <person name="Klein A.S."/>
            <person name="Badis Y."/>
            <person name="Brodie J."/>
            <person name="Cao Y."/>
            <person name="Collen J."/>
            <person name="Dittami S.M."/>
            <person name="Gachon C.M."/>
            <person name="Green B.R."/>
            <person name="Karpowicz S."/>
            <person name="Kim J.W."/>
            <person name="Kudahl U."/>
            <person name="Lin S."/>
            <person name="Michel G."/>
            <person name="Mittag M."/>
            <person name="Olson B.J."/>
            <person name="Pangilinan J."/>
            <person name="Peng Y."/>
            <person name="Qiu H."/>
            <person name="Shu S."/>
            <person name="Singer J.T."/>
            <person name="Smith A.G."/>
            <person name="Sprecher B.N."/>
            <person name="Wagner V."/>
            <person name="Wang W."/>
            <person name="Wang Z.-Y."/>
            <person name="Yan J."/>
            <person name="Yarish C."/>
            <person name="Zoeuner-Riek S."/>
            <person name="Zhuang Y."/>
            <person name="Zou Y."/>
            <person name="Lindquist E.A."/>
            <person name="Grimwood J."/>
            <person name="Barry K."/>
            <person name="Rokhsar D.S."/>
            <person name="Schmutz J."/>
            <person name="Stiller J.W."/>
            <person name="Grossman A.R."/>
            <person name="Prochnik S.E."/>
        </authorList>
    </citation>
    <scope>NUCLEOTIDE SEQUENCE [LARGE SCALE GENOMIC DNA]</scope>
    <source>
        <strain evidence="5">4086291</strain>
    </source>
</reference>
<gene>
    <name evidence="5" type="ORF">BU14_0058s0069</name>
</gene>
<dbReference type="EMBL" id="KV918780">
    <property type="protein sequence ID" value="OSX80158.1"/>
    <property type="molecule type" value="Genomic_DNA"/>
</dbReference>
<evidence type="ECO:0000256" key="1">
    <source>
        <dbReference type="ARBA" id="ARBA00022692"/>
    </source>
</evidence>
<dbReference type="GO" id="GO:0005375">
    <property type="term" value="F:copper ion transmembrane transporter activity"/>
    <property type="evidence" value="ECO:0007669"/>
    <property type="project" value="UniProtKB-UniRule"/>
</dbReference>
<accession>A0A1X6PHG3</accession>